<sequence length="233" mass="26033">MAAVLDQYLDNQGRRIATHVVLEAVLNAASHPKASMAYTSSQFIREDYVLDALQRGPYLEVAIWDDGDPIAYTLQQAIHDGREVKSAAYGFVEEEFTVKLVRTATGQPEIRILSTKNPGIDYNFPWLTVSAFLAGITSRPRAQGANSKSTPGIRGSEEELPAELWDRGGIGLYLIRKNVIDLFKGRIRYMCQNYRMSMSSGGDRGVYDVLIQHRPDNSWPLRGNLMILEIPLG</sequence>
<dbReference type="EMBL" id="CP108021">
    <property type="protein sequence ID" value="WUM20894.1"/>
    <property type="molecule type" value="Genomic_DNA"/>
</dbReference>
<dbReference type="RefSeq" id="WP_328858103.1">
    <property type="nucleotide sequence ID" value="NZ_CP108021.1"/>
</dbReference>
<dbReference type="AlphaFoldDB" id="A0AAU4K4D4"/>
<organism evidence="1 2">
    <name type="scientific">Williamsia herbipolensis</name>
    <dbReference type="NCBI Taxonomy" id="1603258"/>
    <lineage>
        <taxon>Bacteria</taxon>
        <taxon>Bacillati</taxon>
        <taxon>Actinomycetota</taxon>
        <taxon>Actinomycetes</taxon>
        <taxon>Mycobacteriales</taxon>
        <taxon>Nocardiaceae</taxon>
        <taxon>Williamsia</taxon>
    </lineage>
</organism>
<gene>
    <name evidence="1" type="ORF">OG579_03415</name>
</gene>
<reference evidence="1 2" key="1">
    <citation type="submission" date="2022-10" db="EMBL/GenBank/DDBJ databases">
        <title>The complete genomes of actinobacterial strains from the NBC collection.</title>
        <authorList>
            <person name="Joergensen T.S."/>
            <person name="Alvarez Arevalo M."/>
            <person name="Sterndorff E.B."/>
            <person name="Faurdal D."/>
            <person name="Vuksanovic O."/>
            <person name="Mourched A.-S."/>
            <person name="Charusanti P."/>
            <person name="Shaw S."/>
            <person name="Blin K."/>
            <person name="Weber T."/>
        </authorList>
    </citation>
    <scope>NUCLEOTIDE SEQUENCE [LARGE SCALE GENOMIC DNA]</scope>
    <source>
        <strain evidence="1 2">NBC_00319</strain>
    </source>
</reference>
<dbReference type="KEGG" id="whr:OG579_03415"/>
<name>A0AAU4K4D4_9NOCA</name>
<proteinExistence type="predicted"/>
<accession>A0AAU4K4D4</accession>
<evidence type="ECO:0000313" key="1">
    <source>
        <dbReference type="EMBL" id="WUM20894.1"/>
    </source>
</evidence>
<dbReference type="Proteomes" id="UP001432128">
    <property type="component" value="Chromosome"/>
</dbReference>
<protein>
    <submittedName>
        <fullName evidence="1">Uncharacterized protein</fullName>
    </submittedName>
</protein>
<keyword evidence="2" id="KW-1185">Reference proteome</keyword>
<evidence type="ECO:0000313" key="2">
    <source>
        <dbReference type="Proteomes" id="UP001432128"/>
    </source>
</evidence>